<comment type="caution">
    <text evidence="8">The sequence shown here is derived from an EMBL/GenBank/DDBJ whole genome shotgun (WGS) entry which is preliminary data.</text>
</comment>
<dbReference type="GO" id="GO:0016655">
    <property type="term" value="F:oxidoreductase activity, acting on NAD(P)H, quinone or similar compound as acceptor"/>
    <property type="evidence" value="ECO:0007669"/>
    <property type="project" value="InterPro"/>
</dbReference>
<protein>
    <recommendedName>
        <fullName evidence="6">FMN dependent NADH:quinone oxidoreductase</fullName>
        <ecNumber evidence="6">1.6.5.-</ecNumber>
    </recommendedName>
    <alternativeName>
        <fullName evidence="6">Azo-dye reductase</fullName>
    </alternativeName>
    <alternativeName>
        <fullName evidence="6">FMN-dependent NADH-azo compound oxidoreductase</fullName>
    </alternativeName>
    <alternativeName>
        <fullName evidence="6">FMN-dependent NADH-azoreductase</fullName>
        <ecNumber evidence="6">1.7.1.17</ecNumber>
    </alternativeName>
</protein>
<dbReference type="EC" id="1.6.5.-" evidence="6"/>
<dbReference type="HAMAP" id="MF_01216">
    <property type="entry name" value="Azoreductase_type1"/>
    <property type="match status" value="1"/>
</dbReference>
<keyword evidence="1 6" id="KW-0285">Flavoprotein</keyword>
<sequence>METNHVLHTHLRETFQMTTLLRIDASARAADSMTRELADATAARLNADTTIQRDLSSGMPQVDADWVTANFTPDEERTEAQRAVLALSDTLIEELQAADTVLITVPVYNFNIPSALKAWVDMIARARVTFRYTENGPEGLLTGKRAILVVASGGTEVGGPVDFATPYMRHMLGFVGITDVQMVRSDRQILDPDGSRAQAEADIAGLAA</sequence>
<evidence type="ECO:0000313" key="9">
    <source>
        <dbReference type="Proteomes" id="UP000244069"/>
    </source>
</evidence>
<comment type="cofactor">
    <cofactor evidence="6">
        <name>FMN</name>
        <dbReference type="ChEBI" id="CHEBI:58210"/>
    </cofactor>
    <text evidence="6">Binds 1 FMN per subunit.</text>
</comment>
<comment type="function">
    <text evidence="6">Also exhibits azoreductase activity. Catalyzes the reductive cleavage of the azo bond in aromatic azo compounds to the corresponding amines.</text>
</comment>
<accession>A0A2T6APJ8</accession>
<feature type="domain" description="Flavodoxin-like fold" evidence="7">
    <location>
        <begin position="19"/>
        <end position="202"/>
    </location>
</feature>
<evidence type="ECO:0000313" key="8">
    <source>
        <dbReference type="EMBL" id="PTX45735.1"/>
    </source>
</evidence>
<evidence type="ECO:0000256" key="2">
    <source>
        <dbReference type="ARBA" id="ARBA00022643"/>
    </source>
</evidence>
<dbReference type="Proteomes" id="UP000244069">
    <property type="component" value="Unassembled WGS sequence"/>
</dbReference>
<evidence type="ECO:0000259" key="7">
    <source>
        <dbReference type="Pfam" id="PF02525"/>
    </source>
</evidence>
<dbReference type="InterPro" id="IPR029039">
    <property type="entry name" value="Flavoprotein-like_sf"/>
</dbReference>
<dbReference type="Pfam" id="PF02525">
    <property type="entry name" value="Flavodoxin_2"/>
    <property type="match status" value="1"/>
</dbReference>
<proteinExistence type="inferred from homology"/>
<reference evidence="8 9" key="1">
    <citation type="submission" date="2018-04" db="EMBL/GenBank/DDBJ databases">
        <title>Genomic Encyclopedia of Archaeal and Bacterial Type Strains, Phase II (KMG-II): from individual species to whole genera.</title>
        <authorList>
            <person name="Goeker M."/>
        </authorList>
    </citation>
    <scope>NUCLEOTIDE SEQUENCE [LARGE SCALE GENOMIC DNA]</scope>
    <source>
        <strain evidence="8 9">DSM 29329</strain>
    </source>
</reference>
<dbReference type="GO" id="GO:0016652">
    <property type="term" value="F:oxidoreductase activity, acting on NAD(P)H as acceptor"/>
    <property type="evidence" value="ECO:0007669"/>
    <property type="project" value="UniProtKB-UniRule"/>
</dbReference>
<comment type="similarity">
    <text evidence="6">Belongs to the azoreductase type 1 family.</text>
</comment>
<dbReference type="PANTHER" id="PTHR43741">
    <property type="entry name" value="FMN-DEPENDENT NADH-AZOREDUCTASE 1"/>
    <property type="match status" value="1"/>
</dbReference>
<dbReference type="SUPFAM" id="SSF52218">
    <property type="entry name" value="Flavoproteins"/>
    <property type="match status" value="1"/>
</dbReference>
<dbReference type="Gene3D" id="3.40.50.360">
    <property type="match status" value="1"/>
</dbReference>
<dbReference type="GO" id="GO:0009055">
    <property type="term" value="F:electron transfer activity"/>
    <property type="evidence" value="ECO:0007669"/>
    <property type="project" value="UniProtKB-UniRule"/>
</dbReference>
<evidence type="ECO:0000256" key="5">
    <source>
        <dbReference type="ARBA" id="ARBA00048542"/>
    </source>
</evidence>
<comment type="catalytic activity">
    <reaction evidence="5">
        <text>N,N-dimethyl-1,4-phenylenediamine + anthranilate + 2 NAD(+) = 2-(4-dimethylaminophenyl)diazenylbenzoate + 2 NADH + 2 H(+)</text>
        <dbReference type="Rhea" id="RHEA:55872"/>
        <dbReference type="ChEBI" id="CHEBI:15378"/>
        <dbReference type="ChEBI" id="CHEBI:15783"/>
        <dbReference type="ChEBI" id="CHEBI:16567"/>
        <dbReference type="ChEBI" id="CHEBI:57540"/>
        <dbReference type="ChEBI" id="CHEBI:57945"/>
        <dbReference type="ChEBI" id="CHEBI:71579"/>
        <dbReference type="EC" id="1.7.1.17"/>
    </reaction>
    <physiologicalReaction direction="right-to-left" evidence="5">
        <dbReference type="Rhea" id="RHEA:55874"/>
    </physiologicalReaction>
</comment>
<keyword evidence="3 6" id="KW-0560">Oxidoreductase</keyword>
<dbReference type="PANTHER" id="PTHR43741:SF2">
    <property type="entry name" value="FMN-DEPENDENT NADH:QUINONE OXIDOREDUCTASE"/>
    <property type="match status" value="1"/>
</dbReference>
<dbReference type="InterPro" id="IPR003680">
    <property type="entry name" value="Flavodoxin_fold"/>
</dbReference>
<keyword evidence="2 6" id="KW-0288">FMN</keyword>
<dbReference type="InterPro" id="IPR023048">
    <property type="entry name" value="NADH:quinone_OxRdtase_FMN_depd"/>
</dbReference>
<dbReference type="EC" id="1.7.1.17" evidence="6"/>
<evidence type="ECO:0000256" key="4">
    <source>
        <dbReference type="ARBA" id="ARBA00023027"/>
    </source>
</evidence>
<dbReference type="AlphaFoldDB" id="A0A2T6APJ8"/>
<dbReference type="InterPro" id="IPR050104">
    <property type="entry name" value="FMN-dep_NADH:Q_OxRdtase_AzoR1"/>
</dbReference>
<feature type="binding site" evidence="6">
    <location>
        <position position="26"/>
    </location>
    <ligand>
        <name>FMN</name>
        <dbReference type="ChEBI" id="CHEBI:58210"/>
    </ligand>
</feature>
<keyword evidence="4 6" id="KW-0520">NAD</keyword>
<comment type="catalytic activity">
    <reaction evidence="6">
        <text>2 a quinone + NADH + H(+) = 2 a 1,4-benzosemiquinone + NAD(+)</text>
        <dbReference type="Rhea" id="RHEA:65952"/>
        <dbReference type="ChEBI" id="CHEBI:15378"/>
        <dbReference type="ChEBI" id="CHEBI:57540"/>
        <dbReference type="ChEBI" id="CHEBI:57945"/>
        <dbReference type="ChEBI" id="CHEBI:132124"/>
        <dbReference type="ChEBI" id="CHEBI:134225"/>
    </reaction>
</comment>
<evidence type="ECO:0000256" key="3">
    <source>
        <dbReference type="ARBA" id="ARBA00023002"/>
    </source>
</evidence>
<keyword evidence="9" id="KW-1185">Reference proteome</keyword>
<name>A0A2T6APJ8_9RHOB</name>
<evidence type="ECO:0000256" key="6">
    <source>
        <dbReference type="HAMAP-Rule" id="MF_01216"/>
    </source>
</evidence>
<organism evidence="8 9">
    <name type="scientific">Allosediminivita pacifica</name>
    <dbReference type="NCBI Taxonomy" id="1267769"/>
    <lineage>
        <taxon>Bacteria</taxon>
        <taxon>Pseudomonadati</taxon>
        <taxon>Pseudomonadota</taxon>
        <taxon>Alphaproteobacteria</taxon>
        <taxon>Rhodobacterales</taxon>
        <taxon>Paracoccaceae</taxon>
        <taxon>Allosediminivita</taxon>
    </lineage>
</organism>
<comment type="function">
    <text evidence="6">Quinone reductase that provides resistance to thiol-specific stress caused by electrophilic quinones.</text>
</comment>
<evidence type="ECO:0000256" key="1">
    <source>
        <dbReference type="ARBA" id="ARBA00022630"/>
    </source>
</evidence>
<comment type="subunit">
    <text evidence="6">Homodimer.</text>
</comment>
<comment type="caution">
    <text evidence="6">Lacks conserved residue(s) required for the propagation of feature annotation.</text>
</comment>
<dbReference type="EMBL" id="QBKN01000020">
    <property type="protein sequence ID" value="PTX45735.1"/>
    <property type="molecule type" value="Genomic_DNA"/>
</dbReference>
<gene>
    <name evidence="6" type="primary">azoR</name>
    <name evidence="8" type="ORF">C8N44_12090</name>
</gene>
<dbReference type="GO" id="GO:0010181">
    <property type="term" value="F:FMN binding"/>
    <property type="evidence" value="ECO:0007669"/>
    <property type="project" value="UniProtKB-UniRule"/>
</dbReference>